<proteinExistence type="predicted"/>
<dbReference type="Proteomes" id="UP000045706">
    <property type="component" value="Unassembled WGS sequence"/>
</dbReference>
<feature type="region of interest" description="Disordered" evidence="1">
    <location>
        <begin position="49"/>
        <end position="132"/>
    </location>
</feature>
<organism evidence="2 3">
    <name type="scientific">Verticillium longisporum</name>
    <name type="common">Verticillium dahliae var. longisporum</name>
    <dbReference type="NCBI Taxonomy" id="100787"/>
    <lineage>
        <taxon>Eukaryota</taxon>
        <taxon>Fungi</taxon>
        <taxon>Dikarya</taxon>
        <taxon>Ascomycota</taxon>
        <taxon>Pezizomycotina</taxon>
        <taxon>Sordariomycetes</taxon>
        <taxon>Hypocreomycetidae</taxon>
        <taxon>Glomerellales</taxon>
        <taxon>Plectosphaerellaceae</taxon>
        <taxon>Verticillium</taxon>
    </lineage>
</organism>
<gene>
    <name evidence="2" type="ORF">BN1723_018145</name>
</gene>
<dbReference type="PANTHER" id="PTHR38120:SF1">
    <property type="entry name" value="M PROTEIN, SEROTYPE 2.1"/>
    <property type="match status" value="1"/>
</dbReference>
<protein>
    <submittedName>
        <fullName evidence="2">Uncharacterized protein</fullName>
    </submittedName>
</protein>
<accession>A0A0G4LQT9</accession>
<evidence type="ECO:0000313" key="2">
    <source>
        <dbReference type="EMBL" id="CRK24421.1"/>
    </source>
</evidence>
<feature type="non-terminal residue" evidence="2">
    <location>
        <position position="1"/>
    </location>
</feature>
<dbReference type="AlphaFoldDB" id="A0A0G4LQT9"/>
<dbReference type="EMBL" id="CVQI01016236">
    <property type="protein sequence ID" value="CRK24421.1"/>
    <property type="molecule type" value="Genomic_DNA"/>
</dbReference>
<feature type="non-terminal residue" evidence="2">
    <location>
        <position position="132"/>
    </location>
</feature>
<reference evidence="3" key="1">
    <citation type="submission" date="2015-05" db="EMBL/GenBank/DDBJ databases">
        <authorList>
            <person name="Fogelqvist Johan"/>
        </authorList>
    </citation>
    <scope>NUCLEOTIDE SEQUENCE [LARGE SCALE GENOMIC DNA]</scope>
</reference>
<evidence type="ECO:0000313" key="3">
    <source>
        <dbReference type="Proteomes" id="UP000045706"/>
    </source>
</evidence>
<dbReference type="PANTHER" id="PTHR38120">
    <property type="entry name" value="EXPRESSED PROTEIN"/>
    <property type="match status" value="1"/>
</dbReference>
<evidence type="ECO:0000256" key="1">
    <source>
        <dbReference type="SAM" id="MobiDB-lite"/>
    </source>
</evidence>
<sequence length="132" mass="14488">AVRRLESEIKASKDQNKALTLYINKIIERLLQHQDFEHILDQSGSDLKLPGAANVDKELPPPPADKGPVVPSFLQRAKSMAVGNGKPRPRPMSVMPTSGYSAHEDPETAPRIPIGNLTRSTSTRRSSRPVSE</sequence>
<name>A0A0G4LQT9_VERLO</name>